<name>A0A5B7CUH9_PORTR</name>
<dbReference type="Proteomes" id="UP000324222">
    <property type="component" value="Unassembled WGS sequence"/>
</dbReference>
<accession>A0A5B7CUH9</accession>
<dbReference type="AlphaFoldDB" id="A0A5B7CUH9"/>
<proteinExistence type="predicted"/>
<sequence length="79" mass="8689">MLAPCVLAHCILLHSLKYEICFKNRIITHLSLAVESHSEVLGVAGQWEDGEGLVEVCARHDGTALLGLETCHLDSKKKH</sequence>
<reference evidence="1 2" key="1">
    <citation type="submission" date="2019-05" db="EMBL/GenBank/DDBJ databases">
        <title>Another draft genome of Portunus trituberculatus and its Hox gene families provides insights of decapod evolution.</title>
        <authorList>
            <person name="Jeong J.-H."/>
            <person name="Song I."/>
            <person name="Kim S."/>
            <person name="Choi T."/>
            <person name="Kim D."/>
            <person name="Ryu S."/>
            <person name="Kim W."/>
        </authorList>
    </citation>
    <scope>NUCLEOTIDE SEQUENCE [LARGE SCALE GENOMIC DNA]</scope>
    <source>
        <tissue evidence="1">Muscle</tissue>
    </source>
</reference>
<gene>
    <name evidence="1" type="ORF">E2C01_005022</name>
</gene>
<evidence type="ECO:0000313" key="1">
    <source>
        <dbReference type="EMBL" id="MPC12334.1"/>
    </source>
</evidence>
<dbReference type="EMBL" id="VSRR010000211">
    <property type="protein sequence ID" value="MPC12334.1"/>
    <property type="molecule type" value="Genomic_DNA"/>
</dbReference>
<protein>
    <submittedName>
        <fullName evidence="1">Uncharacterized protein</fullName>
    </submittedName>
</protein>
<organism evidence="1 2">
    <name type="scientific">Portunus trituberculatus</name>
    <name type="common">Swimming crab</name>
    <name type="synonym">Neptunus trituberculatus</name>
    <dbReference type="NCBI Taxonomy" id="210409"/>
    <lineage>
        <taxon>Eukaryota</taxon>
        <taxon>Metazoa</taxon>
        <taxon>Ecdysozoa</taxon>
        <taxon>Arthropoda</taxon>
        <taxon>Crustacea</taxon>
        <taxon>Multicrustacea</taxon>
        <taxon>Malacostraca</taxon>
        <taxon>Eumalacostraca</taxon>
        <taxon>Eucarida</taxon>
        <taxon>Decapoda</taxon>
        <taxon>Pleocyemata</taxon>
        <taxon>Brachyura</taxon>
        <taxon>Eubrachyura</taxon>
        <taxon>Portunoidea</taxon>
        <taxon>Portunidae</taxon>
        <taxon>Portuninae</taxon>
        <taxon>Portunus</taxon>
    </lineage>
</organism>
<keyword evidence="2" id="KW-1185">Reference proteome</keyword>
<comment type="caution">
    <text evidence="1">The sequence shown here is derived from an EMBL/GenBank/DDBJ whole genome shotgun (WGS) entry which is preliminary data.</text>
</comment>
<evidence type="ECO:0000313" key="2">
    <source>
        <dbReference type="Proteomes" id="UP000324222"/>
    </source>
</evidence>